<dbReference type="AlphaFoldDB" id="A0A8H3IUP3"/>
<protein>
    <submittedName>
        <fullName evidence="3">Uncharacterized protein</fullName>
    </submittedName>
</protein>
<feature type="compositionally biased region" description="Polar residues" evidence="1">
    <location>
        <begin position="271"/>
        <end position="282"/>
    </location>
</feature>
<accession>A0A8H3IUP3</accession>
<feature type="chain" id="PRO_5034393069" evidence="2">
    <location>
        <begin position="19"/>
        <end position="404"/>
    </location>
</feature>
<evidence type="ECO:0000256" key="2">
    <source>
        <dbReference type="SAM" id="SignalP"/>
    </source>
</evidence>
<comment type="caution">
    <text evidence="3">The sequence shown here is derived from an EMBL/GenBank/DDBJ whole genome shotgun (WGS) entry which is preliminary data.</text>
</comment>
<proteinExistence type="predicted"/>
<gene>
    <name evidence="3" type="ORF">ALECFALPRED_003689</name>
</gene>
<reference evidence="3" key="1">
    <citation type="submission" date="2021-03" db="EMBL/GenBank/DDBJ databases">
        <authorList>
            <person name="Tagirdzhanova G."/>
        </authorList>
    </citation>
    <scope>NUCLEOTIDE SEQUENCE</scope>
</reference>
<keyword evidence="2" id="KW-0732">Signal</keyword>
<dbReference type="Proteomes" id="UP000664203">
    <property type="component" value="Unassembled WGS sequence"/>
</dbReference>
<evidence type="ECO:0000313" key="4">
    <source>
        <dbReference type="Proteomes" id="UP000664203"/>
    </source>
</evidence>
<keyword evidence="4" id="KW-1185">Reference proteome</keyword>
<dbReference type="OrthoDB" id="10549414at2759"/>
<feature type="region of interest" description="Disordered" evidence="1">
    <location>
        <begin position="271"/>
        <end position="296"/>
    </location>
</feature>
<evidence type="ECO:0000256" key="1">
    <source>
        <dbReference type="SAM" id="MobiDB-lite"/>
    </source>
</evidence>
<name>A0A8H3IUP3_9LECA</name>
<evidence type="ECO:0000313" key="3">
    <source>
        <dbReference type="EMBL" id="CAF9927354.1"/>
    </source>
</evidence>
<organism evidence="3 4">
    <name type="scientific">Alectoria fallacina</name>
    <dbReference type="NCBI Taxonomy" id="1903189"/>
    <lineage>
        <taxon>Eukaryota</taxon>
        <taxon>Fungi</taxon>
        <taxon>Dikarya</taxon>
        <taxon>Ascomycota</taxon>
        <taxon>Pezizomycotina</taxon>
        <taxon>Lecanoromycetes</taxon>
        <taxon>OSLEUM clade</taxon>
        <taxon>Lecanoromycetidae</taxon>
        <taxon>Lecanorales</taxon>
        <taxon>Lecanorineae</taxon>
        <taxon>Parmeliaceae</taxon>
        <taxon>Alectoria</taxon>
    </lineage>
</organism>
<sequence length="404" mass="43836">MKHIYLLPALLAPIITFAHPLIDPEHESPVEVREAAAVPNPPQYLNPLPYETDGVLLDGTVVNSGINVNSVTESCWTLPNIQLIHSSSPAYLPDTCQICGMQGGVGPVATYAAWVRDANNSAVGNMPVINLGPGTILGTAWEFSAAGEFLTMLVLPGKNPMSASAVAMGWGDQPEPQMYFDPIGTDSTNCSFQGNAQGGNVTYFQCHFDCGLALDPNTRRSLDMAHSEPEYLEDDNPSVYRQQLRQIEKRSPPPSLARRPAEDDAVLVSGTDISINPNSDDNANAKPLAPRHVPDNTNVTIHTRQASIGGSDSDSGISFSTYSDGKCRHIAGYKDEELIYNVEFEQKLKSYRLSHDLGPDDALGFKNSIALTGSLYTLEGKKTKKGCHKLPQEGYCLMIWKSQS</sequence>
<feature type="signal peptide" evidence="2">
    <location>
        <begin position="1"/>
        <end position="18"/>
    </location>
</feature>
<dbReference type="EMBL" id="CAJPDR010000227">
    <property type="protein sequence ID" value="CAF9927354.1"/>
    <property type="molecule type" value="Genomic_DNA"/>
</dbReference>